<feature type="compositionally biased region" description="Low complexity" evidence="2">
    <location>
        <begin position="222"/>
        <end position="231"/>
    </location>
</feature>
<dbReference type="GO" id="GO:0042802">
    <property type="term" value="F:identical protein binding"/>
    <property type="evidence" value="ECO:0007669"/>
    <property type="project" value="InterPro"/>
</dbReference>
<dbReference type="PROSITE" id="PS50005">
    <property type="entry name" value="TPR"/>
    <property type="match status" value="1"/>
</dbReference>
<dbReference type="OrthoDB" id="5468987at2"/>
<dbReference type="EMBL" id="FMXO01000007">
    <property type="protein sequence ID" value="SDB29278.1"/>
    <property type="molecule type" value="Genomic_DNA"/>
</dbReference>
<protein>
    <submittedName>
        <fullName evidence="3">TolA-binding protein</fullName>
    </submittedName>
</protein>
<feature type="repeat" description="TPR" evidence="1">
    <location>
        <begin position="557"/>
        <end position="590"/>
    </location>
</feature>
<dbReference type="Pfam" id="PF13432">
    <property type="entry name" value="TPR_16"/>
    <property type="match status" value="1"/>
</dbReference>
<dbReference type="SMART" id="SM00028">
    <property type="entry name" value="TPR"/>
    <property type="match status" value="4"/>
</dbReference>
<evidence type="ECO:0000256" key="2">
    <source>
        <dbReference type="SAM" id="MobiDB-lite"/>
    </source>
</evidence>
<dbReference type="InterPro" id="IPR019734">
    <property type="entry name" value="TPR_rpt"/>
</dbReference>
<dbReference type="Gene3D" id="1.25.40.10">
    <property type="entry name" value="Tetratricopeptide repeat domain"/>
    <property type="match status" value="3"/>
</dbReference>
<dbReference type="STRING" id="617002.SAMN05660653_01404"/>
<feature type="compositionally biased region" description="Polar residues" evidence="2">
    <location>
        <begin position="320"/>
        <end position="330"/>
    </location>
</feature>
<dbReference type="Proteomes" id="UP000198771">
    <property type="component" value="Unassembled WGS sequence"/>
</dbReference>
<sequence length="1078" mass="120290">MLRFWRAYRALFSGSVLRSPASWVPRSVSVSSWAVFFLLFFCAEAFSALDVSFRRFPNREQLELRLPPESPQPDVKRIAARDVHVLLPMSVSADNAAPFLSGSTLLDAVSLGREGLRVRTTTEAFGFVGQYDAAKGLLLISFFPDPLGSRWQQNAGPQRPEPSTASPARTPPPAGEPASRPAPAQPASVPERNQEQNRSQAQSRDQVPGPAVEQPVETDRLPPMQSPAAESSPPPLPAGLQTFAGLRRSITEPAPPVGAPEQIRAPIPAQNDSQQLSDPSGQSTPPPTQSMIRNPIRRVSPEDAQPVAPFREQPEPAISSEPQPAATSSPEAVDPQENAPVITSATDVSPAQAPIIRQRIDPGPSPTPAQPTPEITPAQPVFPEAPEPERPSEAVEHAAPALEDPASQPVQVEQDRVEKAHEEQRPEEIPQEKDPDQQYRGLMSTAKAALMNAEFDVAVEALRTLSNVHGLSDSMREEALYNLGDAMFGLHQNDLANNFVPVAQAYERAMHMNPKSIRTPLALRNLGVLHLRVDNLPEARAYFNVLRRDYPHDPLVPTTEYYLGQYFLDRGDYNQAADYFQRVVQNHPEYSISQQSSVGLARALNALGHDGQAFQIMDFLEKRWPRYYIDDPSLLELAGIIALRVNELESAKQRLLTYYNLVPDTPDADMLLARIGDIYLLTGRPDPARRIFEKAAREFPDQEGGLIAKMRLVEGGIHDEPSLEDMFTTRRAADVYSEIITKHPDSPLAAVATIKLAIWQIWNKRFEDSLMVISDFLADHPNHSLSPKALEVGEEAFTQLVHRNAEDGRYAETLEQWRDNPFLHALLEDFSPATRLGLAMAFWKTGDFEQAITLAGPYLTDATPRQVLIPALEMILGIYLEQQEWERIVGLGALRDDLPAPQKRELSYSMALALENLGRSDDAQPLWLKLAEDLNLGHAQRGYALYFLARKAMQNENFERVYLYAQESLSLLLVDREDQGKIRDNVLWLTQVTERTGRLQEALAWALELDQLIDQSDPEWTMSRYRLAQLYQRNHDLNQWQAVLKDLQANDPRGLYGRLAASALQGRTLEDSAGRFRP</sequence>
<feature type="compositionally biased region" description="Polar residues" evidence="2">
    <location>
        <begin position="196"/>
        <end position="205"/>
    </location>
</feature>
<dbReference type="InterPro" id="IPR011717">
    <property type="entry name" value="TPR-4"/>
</dbReference>
<feature type="region of interest" description="Disordered" evidence="2">
    <location>
        <begin position="149"/>
        <end position="437"/>
    </location>
</feature>
<dbReference type="PANTHER" id="PTHR12558:SF13">
    <property type="entry name" value="CELL DIVISION CYCLE PROTEIN 27 HOMOLOG"/>
    <property type="match status" value="1"/>
</dbReference>
<dbReference type="SUPFAM" id="SSF48452">
    <property type="entry name" value="TPR-like"/>
    <property type="match status" value="1"/>
</dbReference>
<name>A0A1G6C8W3_9BACT</name>
<dbReference type="Pfam" id="PF07721">
    <property type="entry name" value="TPR_4"/>
    <property type="match status" value="1"/>
</dbReference>
<proteinExistence type="predicted"/>
<accession>A0A1G6C8W3</accession>
<dbReference type="RefSeq" id="WP_092119215.1">
    <property type="nucleotide sequence ID" value="NZ_FMXO01000007.1"/>
</dbReference>
<dbReference type="AlphaFoldDB" id="A0A1G6C8W3"/>
<dbReference type="Pfam" id="PF13174">
    <property type="entry name" value="TPR_6"/>
    <property type="match status" value="2"/>
</dbReference>
<dbReference type="PANTHER" id="PTHR12558">
    <property type="entry name" value="CELL DIVISION CYCLE 16,23,27"/>
    <property type="match status" value="1"/>
</dbReference>
<gene>
    <name evidence="3" type="ORF">SAMN05660653_01404</name>
</gene>
<evidence type="ECO:0000313" key="4">
    <source>
        <dbReference type="Proteomes" id="UP000198771"/>
    </source>
</evidence>
<feature type="compositionally biased region" description="Basic and acidic residues" evidence="2">
    <location>
        <begin position="413"/>
        <end position="437"/>
    </location>
</feature>
<keyword evidence="1" id="KW-0802">TPR repeat</keyword>
<evidence type="ECO:0000313" key="3">
    <source>
        <dbReference type="EMBL" id="SDB29278.1"/>
    </source>
</evidence>
<reference evidence="3 4" key="1">
    <citation type="submission" date="2016-10" db="EMBL/GenBank/DDBJ databases">
        <authorList>
            <person name="de Groot N.N."/>
        </authorList>
    </citation>
    <scope>NUCLEOTIDE SEQUENCE [LARGE SCALE GENOMIC DNA]</scope>
    <source>
        <strain evidence="3 4">ASO4-2</strain>
    </source>
</reference>
<feature type="compositionally biased region" description="Low complexity" evidence="2">
    <location>
        <begin position="177"/>
        <end position="190"/>
    </location>
</feature>
<feature type="compositionally biased region" description="Basic and acidic residues" evidence="2">
    <location>
        <begin position="387"/>
        <end position="396"/>
    </location>
</feature>
<evidence type="ECO:0000256" key="1">
    <source>
        <dbReference type="PROSITE-ProRule" id="PRU00339"/>
    </source>
</evidence>
<dbReference type="InterPro" id="IPR011990">
    <property type="entry name" value="TPR-like_helical_dom_sf"/>
</dbReference>
<organism evidence="3 4">
    <name type="scientific">Desulfonatronum thiosulfatophilum</name>
    <dbReference type="NCBI Taxonomy" id="617002"/>
    <lineage>
        <taxon>Bacteria</taxon>
        <taxon>Pseudomonadati</taxon>
        <taxon>Thermodesulfobacteriota</taxon>
        <taxon>Desulfovibrionia</taxon>
        <taxon>Desulfovibrionales</taxon>
        <taxon>Desulfonatronaceae</taxon>
        <taxon>Desulfonatronum</taxon>
    </lineage>
</organism>
<keyword evidence="4" id="KW-1185">Reference proteome</keyword>